<dbReference type="InterPro" id="IPR002213">
    <property type="entry name" value="UDP_glucos_trans"/>
</dbReference>
<gene>
    <name evidence="4" type="ORF">TEA_026447</name>
</gene>
<comment type="caution">
    <text evidence="4">The sequence shown here is derived from an EMBL/GenBank/DDBJ whole genome shotgun (WGS) entry which is preliminary data.</text>
</comment>
<evidence type="ECO:0000256" key="3">
    <source>
        <dbReference type="ARBA" id="ARBA00023241"/>
    </source>
</evidence>
<evidence type="ECO:0000313" key="4">
    <source>
        <dbReference type="EMBL" id="THF94553.1"/>
    </source>
</evidence>
<dbReference type="PANTHER" id="PTHR11926:SF1526">
    <property type="entry name" value="GLYCOSYLTRANSFERASE"/>
    <property type="match status" value="1"/>
</dbReference>
<sequence length="506" mass="55651">MEKTKQRPHVIVLTYPAQGHINPLLQFAKRLASKGLKATLATTHYTVPSIHTKTISIEPISDGYDQSGYNQAPNLPTYLDSFKTVGSKTLSDLIFKYKDSDSPVTCLVYDSLLPWGPEVAKKHGIYGAAFLTNSASVCSMYWQIEKGVLSLPVGDGMVPLVLPGLIPLGFCDMPSFLAQPVGSHSAYLEAILDKFSCLELNDWVFVNSFEELESELANALLGHWPVEMVGPMVPSMFLDQQIEGDTNYGASLWNPIGDQCLAWLDTKPPKSVVYVSFGSMAQISAEQVEEIAWALKGVNKPFLWVLKEPEHEKLPTEFSNSTNQMGLVITWSNQLDVLAHRAVGCFLANALLGHWPVEMVGPMVPSMFLDQQIEGDTNYGASLWNPIGDQCLAWLDTKPPKSVVYVSFGSMAQISAEQVEEIAWALKGVNKPFLWVLKEPEHEKLPTEFSNSTDQMGLVIAWSNQLDVLAHRAVGCFEIGINGSYDECNIAVVSSGPRVLEAPGQL</sequence>
<keyword evidence="2" id="KW-0808">Transferase</keyword>
<keyword evidence="5" id="KW-1185">Reference proteome</keyword>
<dbReference type="Proteomes" id="UP000306102">
    <property type="component" value="Unassembled WGS sequence"/>
</dbReference>
<reference evidence="4 5" key="1">
    <citation type="journal article" date="2018" name="Proc. Natl. Acad. Sci. U.S.A.">
        <title>Draft genome sequence of Camellia sinensis var. sinensis provides insights into the evolution of the tea genome and tea quality.</title>
        <authorList>
            <person name="Wei C."/>
            <person name="Yang H."/>
            <person name="Wang S."/>
            <person name="Zhao J."/>
            <person name="Liu C."/>
            <person name="Gao L."/>
            <person name="Xia E."/>
            <person name="Lu Y."/>
            <person name="Tai Y."/>
            <person name="She G."/>
            <person name="Sun J."/>
            <person name="Cao H."/>
            <person name="Tong W."/>
            <person name="Gao Q."/>
            <person name="Li Y."/>
            <person name="Deng W."/>
            <person name="Jiang X."/>
            <person name="Wang W."/>
            <person name="Chen Q."/>
            <person name="Zhang S."/>
            <person name="Li H."/>
            <person name="Wu J."/>
            <person name="Wang P."/>
            <person name="Li P."/>
            <person name="Shi C."/>
            <person name="Zheng F."/>
            <person name="Jian J."/>
            <person name="Huang B."/>
            <person name="Shan D."/>
            <person name="Shi M."/>
            <person name="Fang C."/>
            <person name="Yue Y."/>
            <person name="Li F."/>
            <person name="Li D."/>
            <person name="Wei S."/>
            <person name="Han B."/>
            <person name="Jiang C."/>
            <person name="Yin Y."/>
            <person name="Xia T."/>
            <person name="Zhang Z."/>
            <person name="Bennetzen J.L."/>
            <person name="Zhao S."/>
            <person name="Wan X."/>
        </authorList>
    </citation>
    <scope>NUCLEOTIDE SEQUENCE [LARGE SCALE GENOMIC DNA]</scope>
    <source>
        <strain evidence="5">cv. Shuchazao</strain>
        <tissue evidence="4">Leaf</tissue>
    </source>
</reference>
<protein>
    <recommendedName>
        <fullName evidence="6">UDP-glycosyltransferase</fullName>
    </recommendedName>
</protein>
<dbReference type="Gene3D" id="3.40.50.2000">
    <property type="entry name" value="Glycogen Phosphorylase B"/>
    <property type="match status" value="3"/>
</dbReference>
<dbReference type="Pfam" id="PF00201">
    <property type="entry name" value="UDPGT"/>
    <property type="match status" value="2"/>
</dbReference>
<dbReference type="GO" id="GO:0080044">
    <property type="term" value="F:quercetin 7-O-glucosyltransferase activity"/>
    <property type="evidence" value="ECO:0007669"/>
    <property type="project" value="TreeGrafter"/>
</dbReference>
<dbReference type="CDD" id="cd03784">
    <property type="entry name" value="GT1_Gtf-like"/>
    <property type="match status" value="1"/>
</dbReference>
<evidence type="ECO:0008006" key="6">
    <source>
        <dbReference type="Google" id="ProtNLM"/>
    </source>
</evidence>
<dbReference type="GO" id="GO:0009813">
    <property type="term" value="P:flavonoid biosynthetic process"/>
    <property type="evidence" value="ECO:0007669"/>
    <property type="project" value="UniProtKB-KW"/>
</dbReference>
<evidence type="ECO:0000313" key="5">
    <source>
        <dbReference type="Proteomes" id="UP000306102"/>
    </source>
</evidence>
<accession>A0A4S4CYN3</accession>
<name>A0A4S4CYN3_CAMSN</name>
<comment type="similarity">
    <text evidence="1">Belongs to the UDP-glycosyltransferase family.</text>
</comment>
<evidence type="ECO:0000256" key="2">
    <source>
        <dbReference type="ARBA" id="ARBA00022679"/>
    </source>
</evidence>
<keyword evidence="3" id="KW-0284">Flavonoid biosynthesis</keyword>
<dbReference type="AlphaFoldDB" id="A0A4S4CYN3"/>
<evidence type="ECO:0000256" key="1">
    <source>
        <dbReference type="ARBA" id="ARBA00009995"/>
    </source>
</evidence>
<dbReference type="SUPFAM" id="SSF53756">
    <property type="entry name" value="UDP-Glycosyltransferase/glycogen phosphorylase"/>
    <property type="match status" value="2"/>
</dbReference>
<proteinExistence type="inferred from homology"/>
<dbReference type="GO" id="GO:0080043">
    <property type="term" value="F:quercetin 3-O-glucosyltransferase activity"/>
    <property type="evidence" value="ECO:0007669"/>
    <property type="project" value="TreeGrafter"/>
</dbReference>
<dbReference type="PANTHER" id="PTHR11926">
    <property type="entry name" value="GLUCOSYL/GLUCURONOSYL TRANSFERASES"/>
    <property type="match status" value="1"/>
</dbReference>
<dbReference type="EMBL" id="SDRB02013623">
    <property type="protein sequence ID" value="THF94553.1"/>
    <property type="molecule type" value="Genomic_DNA"/>
</dbReference>
<organism evidence="4 5">
    <name type="scientific">Camellia sinensis var. sinensis</name>
    <name type="common">China tea</name>
    <dbReference type="NCBI Taxonomy" id="542762"/>
    <lineage>
        <taxon>Eukaryota</taxon>
        <taxon>Viridiplantae</taxon>
        <taxon>Streptophyta</taxon>
        <taxon>Embryophyta</taxon>
        <taxon>Tracheophyta</taxon>
        <taxon>Spermatophyta</taxon>
        <taxon>Magnoliopsida</taxon>
        <taxon>eudicotyledons</taxon>
        <taxon>Gunneridae</taxon>
        <taxon>Pentapetalae</taxon>
        <taxon>asterids</taxon>
        <taxon>Ericales</taxon>
        <taxon>Theaceae</taxon>
        <taxon>Camellia</taxon>
    </lineage>
</organism>